<comment type="caution">
    <text evidence="12">The sequence shown here is derived from an EMBL/GenBank/DDBJ whole genome shotgun (WGS) entry which is preliminary data.</text>
</comment>
<keyword evidence="13" id="KW-1185">Reference proteome</keyword>
<evidence type="ECO:0000256" key="7">
    <source>
        <dbReference type="ARBA" id="ARBA00022490"/>
    </source>
</evidence>
<feature type="domain" description="Tryptophan synthase beta chain-like PALP" evidence="11">
    <location>
        <begin position="22"/>
        <end position="339"/>
    </location>
</feature>
<comment type="catalytic activity">
    <reaction evidence="10">
        <text>L-serine = pyruvate + NH4(+)</text>
        <dbReference type="Rhea" id="RHEA:19169"/>
        <dbReference type="ChEBI" id="CHEBI:15361"/>
        <dbReference type="ChEBI" id="CHEBI:28938"/>
        <dbReference type="ChEBI" id="CHEBI:33384"/>
        <dbReference type="EC" id="4.3.1.17"/>
    </reaction>
</comment>
<comment type="similarity">
    <text evidence="4">Belongs to the serine/threonine dehydratase family.</text>
</comment>
<evidence type="ECO:0000256" key="2">
    <source>
        <dbReference type="ARBA" id="ARBA00004496"/>
    </source>
</evidence>
<dbReference type="PANTHER" id="PTHR48078">
    <property type="entry name" value="THREONINE DEHYDRATASE, MITOCHONDRIAL-RELATED"/>
    <property type="match status" value="1"/>
</dbReference>
<dbReference type="GO" id="GO:0003941">
    <property type="term" value="F:L-serine ammonia-lyase activity"/>
    <property type="evidence" value="ECO:0007669"/>
    <property type="project" value="UniProtKB-EC"/>
</dbReference>
<dbReference type="GO" id="GO:0009097">
    <property type="term" value="P:isoleucine biosynthetic process"/>
    <property type="evidence" value="ECO:0007669"/>
    <property type="project" value="TreeGrafter"/>
</dbReference>
<dbReference type="CDD" id="cd06448">
    <property type="entry name" value="L-Ser-dehyd"/>
    <property type="match status" value="1"/>
</dbReference>
<dbReference type="Proteomes" id="UP001301958">
    <property type="component" value="Unassembled WGS sequence"/>
</dbReference>
<dbReference type="GO" id="GO:0005737">
    <property type="term" value="C:cytoplasm"/>
    <property type="evidence" value="ECO:0007669"/>
    <property type="project" value="UniProtKB-SubCell"/>
</dbReference>
<dbReference type="EC" id="4.3.1.17" evidence="5"/>
<keyword evidence="8" id="KW-0663">Pyridoxal phosphate</keyword>
<evidence type="ECO:0000256" key="6">
    <source>
        <dbReference type="ARBA" id="ARBA00022432"/>
    </source>
</evidence>
<gene>
    <name evidence="12" type="ORF">QBC38DRAFT_77960</name>
</gene>
<evidence type="ECO:0000256" key="3">
    <source>
        <dbReference type="ARBA" id="ARBA00004742"/>
    </source>
</evidence>
<reference evidence="12" key="1">
    <citation type="journal article" date="2023" name="Mol. Phylogenet. Evol.">
        <title>Genome-scale phylogeny and comparative genomics of the fungal order Sordariales.</title>
        <authorList>
            <person name="Hensen N."/>
            <person name="Bonometti L."/>
            <person name="Westerberg I."/>
            <person name="Brannstrom I.O."/>
            <person name="Guillou S."/>
            <person name="Cros-Aarteil S."/>
            <person name="Calhoun S."/>
            <person name="Haridas S."/>
            <person name="Kuo A."/>
            <person name="Mondo S."/>
            <person name="Pangilinan J."/>
            <person name="Riley R."/>
            <person name="LaButti K."/>
            <person name="Andreopoulos B."/>
            <person name="Lipzen A."/>
            <person name="Chen C."/>
            <person name="Yan M."/>
            <person name="Daum C."/>
            <person name="Ng V."/>
            <person name="Clum A."/>
            <person name="Steindorff A."/>
            <person name="Ohm R.A."/>
            <person name="Martin F."/>
            <person name="Silar P."/>
            <person name="Natvig D.O."/>
            <person name="Lalanne C."/>
            <person name="Gautier V."/>
            <person name="Ament-Velasquez S.L."/>
            <person name="Kruys A."/>
            <person name="Hutchinson M.I."/>
            <person name="Powell A.J."/>
            <person name="Barry K."/>
            <person name="Miller A.N."/>
            <person name="Grigoriev I.V."/>
            <person name="Debuchy R."/>
            <person name="Gladieux P."/>
            <person name="Hiltunen Thoren M."/>
            <person name="Johannesson H."/>
        </authorList>
    </citation>
    <scope>NUCLEOTIDE SEQUENCE</scope>
    <source>
        <strain evidence="12">CBS 990.96</strain>
    </source>
</reference>
<dbReference type="Pfam" id="PF00291">
    <property type="entry name" value="PALP"/>
    <property type="match status" value="1"/>
</dbReference>
<dbReference type="PROSITE" id="PS00165">
    <property type="entry name" value="DEHYDRATASE_SER_THR"/>
    <property type="match status" value="1"/>
</dbReference>
<dbReference type="GO" id="GO:0006565">
    <property type="term" value="P:L-serine catabolic process"/>
    <property type="evidence" value="ECO:0007669"/>
    <property type="project" value="TreeGrafter"/>
</dbReference>
<dbReference type="SUPFAM" id="SSF53686">
    <property type="entry name" value="Tryptophan synthase beta subunit-like PLP-dependent enzymes"/>
    <property type="match status" value="1"/>
</dbReference>
<dbReference type="GO" id="GO:0004794">
    <property type="term" value="F:threonine deaminase activity"/>
    <property type="evidence" value="ECO:0007669"/>
    <property type="project" value="TreeGrafter"/>
</dbReference>
<evidence type="ECO:0000256" key="8">
    <source>
        <dbReference type="ARBA" id="ARBA00022898"/>
    </source>
</evidence>
<keyword evidence="7" id="KW-0963">Cytoplasm</keyword>
<dbReference type="GO" id="GO:0006567">
    <property type="term" value="P:L-threonine catabolic process"/>
    <property type="evidence" value="ECO:0007669"/>
    <property type="project" value="TreeGrafter"/>
</dbReference>
<dbReference type="Gene3D" id="3.40.50.1100">
    <property type="match status" value="2"/>
</dbReference>
<comment type="subcellular location">
    <subcellularLocation>
        <location evidence="2">Cytoplasm</location>
    </subcellularLocation>
</comment>
<keyword evidence="6" id="KW-0312">Gluconeogenesis</keyword>
<dbReference type="PANTHER" id="PTHR48078:SF2">
    <property type="entry name" value="CATABOLIC L-SERINE_THREONINE DEHYDRATASE"/>
    <property type="match status" value="1"/>
</dbReference>
<evidence type="ECO:0000256" key="4">
    <source>
        <dbReference type="ARBA" id="ARBA00010869"/>
    </source>
</evidence>
<accession>A0AAN7BUD9</accession>
<evidence type="ECO:0000256" key="10">
    <source>
        <dbReference type="ARBA" id="ARBA00049406"/>
    </source>
</evidence>
<reference evidence="12" key="2">
    <citation type="submission" date="2023-05" db="EMBL/GenBank/DDBJ databases">
        <authorList>
            <consortium name="Lawrence Berkeley National Laboratory"/>
            <person name="Steindorff A."/>
            <person name="Hensen N."/>
            <person name="Bonometti L."/>
            <person name="Westerberg I."/>
            <person name="Brannstrom I.O."/>
            <person name="Guillou S."/>
            <person name="Cros-Aarteil S."/>
            <person name="Calhoun S."/>
            <person name="Haridas S."/>
            <person name="Kuo A."/>
            <person name="Mondo S."/>
            <person name="Pangilinan J."/>
            <person name="Riley R."/>
            <person name="Labutti K."/>
            <person name="Andreopoulos B."/>
            <person name="Lipzen A."/>
            <person name="Chen C."/>
            <person name="Yanf M."/>
            <person name="Daum C."/>
            <person name="Ng V."/>
            <person name="Clum A."/>
            <person name="Ohm R."/>
            <person name="Martin F."/>
            <person name="Silar P."/>
            <person name="Natvig D."/>
            <person name="Lalanne C."/>
            <person name="Gautier V."/>
            <person name="Ament-Velasquez S.L."/>
            <person name="Kruys A."/>
            <person name="Hutchinson M.I."/>
            <person name="Powell A.J."/>
            <person name="Barry K."/>
            <person name="Miller A.N."/>
            <person name="Grigoriev I.V."/>
            <person name="Debuchy R."/>
            <person name="Gladieux P."/>
            <person name="Thoren M.H."/>
            <person name="Johannesson H."/>
        </authorList>
    </citation>
    <scope>NUCLEOTIDE SEQUENCE</scope>
    <source>
        <strain evidence="12">CBS 990.96</strain>
    </source>
</reference>
<protein>
    <recommendedName>
        <fullName evidence="5">L-serine ammonia-lyase</fullName>
        <ecNumber evidence="5">4.3.1.17</ecNumber>
    </recommendedName>
</protein>
<proteinExistence type="inferred from homology"/>
<evidence type="ECO:0000256" key="1">
    <source>
        <dbReference type="ARBA" id="ARBA00001933"/>
    </source>
</evidence>
<dbReference type="FunFam" id="3.40.50.1100:FF:000040">
    <property type="entry name" value="L-serine dehydratase, putative"/>
    <property type="match status" value="1"/>
</dbReference>
<comment type="cofactor">
    <cofactor evidence="1">
        <name>pyridoxal 5'-phosphate</name>
        <dbReference type="ChEBI" id="CHEBI:597326"/>
    </cofactor>
</comment>
<dbReference type="EMBL" id="MU865304">
    <property type="protein sequence ID" value="KAK4229836.1"/>
    <property type="molecule type" value="Genomic_DNA"/>
</dbReference>
<keyword evidence="9" id="KW-0456">Lyase</keyword>
<dbReference type="AlphaFoldDB" id="A0AAN7BUD9"/>
<comment type="pathway">
    <text evidence="3">Carbohydrate biosynthesis; gluconeogenesis.</text>
</comment>
<dbReference type="GO" id="GO:0030170">
    <property type="term" value="F:pyridoxal phosphate binding"/>
    <property type="evidence" value="ECO:0007669"/>
    <property type="project" value="InterPro"/>
</dbReference>
<evidence type="ECO:0000256" key="5">
    <source>
        <dbReference type="ARBA" id="ARBA00012093"/>
    </source>
</evidence>
<organism evidence="12 13">
    <name type="scientific">Podospora fimiseda</name>
    <dbReference type="NCBI Taxonomy" id="252190"/>
    <lineage>
        <taxon>Eukaryota</taxon>
        <taxon>Fungi</taxon>
        <taxon>Dikarya</taxon>
        <taxon>Ascomycota</taxon>
        <taxon>Pezizomycotina</taxon>
        <taxon>Sordariomycetes</taxon>
        <taxon>Sordariomycetidae</taxon>
        <taxon>Sordariales</taxon>
        <taxon>Podosporaceae</taxon>
        <taxon>Podospora</taxon>
    </lineage>
</organism>
<dbReference type="InterPro" id="IPR050147">
    <property type="entry name" value="Ser/Thr_Dehydratase"/>
</dbReference>
<evidence type="ECO:0000313" key="12">
    <source>
        <dbReference type="EMBL" id="KAK4229836.1"/>
    </source>
</evidence>
<sequence length="357" mass="37874">MGSYDFPPTPTNEKESLLPWVETPLIYSSPLSRQAGCNIYLKLENLQPSGSFKSRGIGNLMQTSLNPSATSTHFLCSSGGNAGLACATTALSLSSHSSPCHATIVVPTATSPLMIEKLRALSASAVTVIQTGSSWQEADNYLRTNLLAPEAGVEKVYVPPFDHPVIWEGCSSMIDELVKQFPLDKSLDGIVCSVGGGGLVNGICLGVEKNLKKFNGNRPKVLAIETEGADSLYQSVQKGEMVTLDGITSIATSLGARRVSQKTWELANGGYDGFVSATVTDKEAAMGCIKFLDDARILVEVACGATVVTAYNGDLRRHLGGDLSDDEWKGKNIVLVICGGSNVNLDILKGYKSTYGI</sequence>
<dbReference type="GO" id="GO:0006094">
    <property type="term" value="P:gluconeogenesis"/>
    <property type="evidence" value="ECO:0007669"/>
    <property type="project" value="UniProtKB-KW"/>
</dbReference>
<dbReference type="InterPro" id="IPR000634">
    <property type="entry name" value="Ser/Thr_deHydtase_PyrdxlP-BS"/>
</dbReference>
<dbReference type="InterPro" id="IPR036052">
    <property type="entry name" value="TrpB-like_PALP_sf"/>
</dbReference>
<evidence type="ECO:0000313" key="13">
    <source>
        <dbReference type="Proteomes" id="UP001301958"/>
    </source>
</evidence>
<evidence type="ECO:0000256" key="9">
    <source>
        <dbReference type="ARBA" id="ARBA00023239"/>
    </source>
</evidence>
<dbReference type="InterPro" id="IPR001926">
    <property type="entry name" value="TrpB-like_PALP"/>
</dbReference>
<name>A0AAN7BUD9_9PEZI</name>
<evidence type="ECO:0000259" key="11">
    <source>
        <dbReference type="Pfam" id="PF00291"/>
    </source>
</evidence>